<sequence>MTIGEVKRVMKREMKRIAIVSAWEPELTYLHQHYPSERVEKIAAWEFHFHSINELEVISVVTGVGKVSCASCVQLLISEFQPHQLFMTGICGSLSDKVKNGHIVVALNTLQHDVTAAGSGEDSFNLYDGRTAPIETTKSLVKRMKKLRSYDPVHFGTFLSGDQRIRSSEMRYLLHTVYGALAVDQEVAAFAYVCHINKKPFLCLKAASDQANDKTKEEQKVFKMLACERACEHLITFLRVYEITVVNNR</sequence>
<comment type="caution">
    <text evidence="7">The sequence shown here is derived from an EMBL/GenBank/DDBJ whole genome shotgun (WGS) entry which is preliminary data.</text>
</comment>
<accession>A0ABV3IC65</accession>
<dbReference type="InterPro" id="IPR000845">
    <property type="entry name" value="Nucleoside_phosphorylase_d"/>
</dbReference>
<proteinExistence type="predicted"/>
<evidence type="ECO:0000256" key="3">
    <source>
        <dbReference type="ARBA" id="ARBA00022605"/>
    </source>
</evidence>
<evidence type="ECO:0000313" key="8">
    <source>
        <dbReference type="Proteomes" id="UP001552502"/>
    </source>
</evidence>
<dbReference type="InterPro" id="IPR010049">
    <property type="entry name" value="MTA_SAH_Nsdase"/>
</dbReference>
<keyword evidence="5" id="KW-0486">Methionine biosynthesis</keyword>
<dbReference type="Proteomes" id="UP001552502">
    <property type="component" value="Unassembled WGS sequence"/>
</dbReference>
<dbReference type="SUPFAM" id="SSF53167">
    <property type="entry name" value="Purine and uridine phosphorylases"/>
    <property type="match status" value="1"/>
</dbReference>
<reference evidence="7 8" key="1">
    <citation type="journal article" date="2023" name="Proc. Natl. Acad. Sci. U.S.A.">
        <title>Bacterial tolerance to host-exuded specialized metabolites structures the maize root microbiome.</title>
        <authorList>
            <person name="Thoenen L."/>
            <person name="Giroud C."/>
            <person name="Kreuzer M."/>
            <person name="Waelchli J."/>
            <person name="Gfeller V."/>
            <person name="Deslandes-Herold G."/>
            <person name="Mateo P."/>
            <person name="Robert C.A.M."/>
            <person name="Ahrens C.H."/>
            <person name="Rubio-Somoza I."/>
            <person name="Bruggmann R."/>
            <person name="Erb M."/>
            <person name="Schlaeppi K."/>
        </authorList>
    </citation>
    <scope>NUCLEOTIDE SEQUENCE [LARGE SCALE GENOMIC DNA]</scope>
    <source>
        <strain evidence="7 8">LBA1-1-1.1</strain>
    </source>
</reference>
<keyword evidence="4" id="KW-0378">Hydrolase</keyword>
<dbReference type="Pfam" id="PF01048">
    <property type="entry name" value="PNP_UDP_1"/>
    <property type="match status" value="1"/>
</dbReference>
<dbReference type="RefSeq" id="WP_199640159.1">
    <property type="nucleotide sequence ID" value="NZ_JBEGIE010000043.1"/>
</dbReference>
<gene>
    <name evidence="7" type="primary">mtnN</name>
    <name evidence="7" type="ORF">MRBLBA1_002677</name>
</gene>
<dbReference type="InterPro" id="IPR035994">
    <property type="entry name" value="Nucleoside_phosphorylase_sf"/>
</dbReference>
<dbReference type="NCBIfam" id="NF005221">
    <property type="entry name" value="PRK06714.1"/>
    <property type="match status" value="1"/>
</dbReference>
<keyword evidence="3" id="KW-0028">Amino-acid biosynthesis</keyword>
<evidence type="ECO:0000256" key="2">
    <source>
        <dbReference type="ARBA" id="ARBA00011974"/>
    </source>
</evidence>
<keyword evidence="8" id="KW-1185">Reference proteome</keyword>
<evidence type="ECO:0000256" key="1">
    <source>
        <dbReference type="ARBA" id="ARBA00004945"/>
    </source>
</evidence>
<evidence type="ECO:0000313" key="7">
    <source>
        <dbReference type="EMBL" id="MEV4911891.1"/>
    </source>
</evidence>
<evidence type="ECO:0000259" key="6">
    <source>
        <dbReference type="Pfam" id="PF01048"/>
    </source>
</evidence>
<dbReference type="Gene3D" id="3.40.50.1580">
    <property type="entry name" value="Nucleoside phosphorylase domain"/>
    <property type="match status" value="1"/>
</dbReference>
<name>A0ABV3IC65_9BACI</name>
<dbReference type="CDD" id="cd09008">
    <property type="entry name" value="MTAN"/>
    <property type="match status" value="1"/>
</dbReference>
<evidence type="ECO:0000256" key="4">
    <source>
        <dbReference type="ARBA" id="ARBA00022801"/>
    </source>
</evidence>
<dbReference type="PANTHER" id="PTHR46832:SF1">
    <property type="entry name" value="5'-METHYLTHIOADENOSINE_S-ADENOSYLHOMOCYSTEINE NUCLEOSIDASE"/>
    <property type="match status" value="1"/>
</dbReference>
<dbReference type="PANTHER" id="PTHR46832">
    <property type="entry name" value="5'-METHYLTHIOADENOSINE/S-ADENOSYLHOMOCYSTEINE NUCLEOSIDASE"/>
    <property type="match status" value="1"/>
</dbReference>
<evidence type="ECO:0000256" key="5">
    <source>
        <dbReference type="ARBA" id="ARBA00023167"/>
    </source>
</evidence>
<protein>
    <recommendedName>
        <fullName evidence="2">adenosylhomocysteine nucleosidase</fullName>
        <ecNumber evidence="2">3.2.2.9</ecNumber>
    </recommendedName>
</protein>
<dbReference type="NCBIfam" id="TIGR01704">
    <property type="entry name" value="MTA_SAH-Nsdase"/>
    <property type="match status" value="1"/>
</dbReference>
<comment type="pathway">
    <text evidence="1">Amino-acid biosynthesis; L-methionine biosynthesis via salvage pathway; S-methyl-5-thio-alpha-D-ribose 1-phosphate from S-methyl-5'-thioadenosine (hydrolase route): step 1/2.</text>
</comment>
<dbReference type="EMBL" id="JBEGIE010000043">
    <property type="protein sequence ID" value="MEV4911891.1"/>
    <property type="molecule type" value="Genomic_DNA"/>
</dbReference>
<dbReference type="EC" id="3.2.2.9" evidence="2"/>
<organism evidence="7 8">
    <name type="scientific">Bacillus proteolyticus</name>
    <dbReference type="NCBI Taxonomy" id="2026192"/>
    <lineage>
        <taxon>Bacteria</taxon>
        <taxon>Bacillati</taxon>
        <taxon>Bacillota</taxon>
        <taxon>Bacilli</taxon>
        <taxon>Bacillales</taxon>
        <taxon>Bacillaceae</taxon>
        <taxon>Bacillus</taxon>
        <taxon>Bacillus cereus group</taxon>
    </lineage>
</organism>
<feature type="domain" description="Nucleoside phosphorylase" evidence="6">
    <location>
        <begin position="16"/>
        <end position="238"/>
    </location>
</feature>